<name>I8AJV1_9BACL</name>
<dbReference type="InterPro" id="IPR003959">
    <property type="entry name" value="ATPase_AAA_core"/>
</dbReference>
<protein>
    <submittedName>
        <fullName evidence="2">ATPase AAA</fullName>
    </submittedName>
</protein>
<dbReference type="PANTHER" id="PTHR23077">
    <property type="entry name" value="AAA-FAMILY ATPASE"/>
    <property type="match status" value="1"/>
</dbReference>
<dbReference type="Proteomes" id="UP000004080">
    <property type="component" value="Unassembled WGS sequence"/>
</dbReference>
<dbReference type="PATRIC" id="fig|1196324.3.peg.1458"/>
<dbReference type="eggNOG" id="COG1222">
    <property type="taxonomic scope" value="Bacteria"/>
</dbReference>
<evidence type="ECO:0000313" key="2">
    <source>
        <dbReference type="EMBL" id="EIT86072.1"/>
    </source>
</evidence>
<keyword evidence="3" id="KW-1185">Reference proteome</keyword>
<feature type="domain" description="ATPase AAA-type core" evidence="1">
    <location>
        <begin position="44"/>
        <end position="159"/>
    </location>
</feature>
<dbReference type="PANTHER" id="PTHR23077:SF117">
    <property type="entry name" value="AAA+ ATPASE DOMAIN-CONTAINING PROTEIN"/>
    <property type="match status" value="1"/>
</dbReference>
<dbReference type="STRING" id="1196324.A374_07121"/>
<gene>
    <name evidence="2" type="ORF">A374_07121</name>
</gene>
<dbReference type="Gene3D" id="1.10.8.60">
    <property type="match status" value="1"/>
</dbReference>
<dbReference type="SUPFAM" id="SSF52540">
    <property type="entry name" value="P-loop containing nucleoside triphosphate hydrolases"/>
    <property type="match status" value="1"/>
</dbReference>
<comment type="caution">
    <text evidence="2">The sequence shown here is derived from an EMBL/GenBank/DDBJ whole genome shotgun (WGS) entry which is preliminary data.</text>
</comment>
<dbReference type="Gene3D" id="3.40.50.300">
    <property type="entry name" value="P-loop containing nucleotide triphosphate hydrolases"/>
    <property type="match status" value="1"/>
</dbReference>
<dbReference type="GO" id="GO:0005524">
    <property type="term" value="F:ATP binding"/>
    <property type="evidence" value="ECO:0007669"/>
    <property type="project" value="InterPro"/>
</dbReference>
<organism evidence="2 3">
    <name type="scientific">Fictibacillus macauensis ZFHKF-1</name>
    <dbReference type="NCBI Taxonomy" id="1196324"/>
    <lineage>
        <taxon>Bacteria</taxon>
        <taxon>Bacillati</taxon>
        <taxon>Bacillota</taxon>
        <taxon>Bacilli</taxon>
        <taxon>Bacillales</taxon>
        <taxon>Fictibacillaceae</taxon>
        <taxon>Fictibacillus</taxon>
    </lineage>
</organism>
<evidence type="ECO:0000259" key="1">
    <source>
        <dbReference type="Pfam" id="PF00004"/>
    </source>
</evidence>
<dbReference type="OrthoDB" id="9809379at2"/>
<dbReference type="AlphaFoldDB" id="I8AJV1"/>
<dbReference type="Pfam" id="PF00004">
    <property type="entry name" value="AAA"/>
    <property type="match status" value="1"/>
</dbReference>
<dbReference type="GO" id="GO:0016887">
    <property type="term" value="F:ATP hydrolysis activity"/>
    <property type="evidence" value="ECO:0007669"/>
    <property type="project" value="InterPro"/>
</dbReference>
<evidence type="ECO:0000313" key="3">
    <source>
        <dbReference type="Proteomes" id="UP000004080"/>
    </source>
</evidence>
<proteinExistence type="predicted"/>
<dbReference type="EMBL" id="AKKV01000023">
    <property type="protein sequence ID" value="EIT86072.1"/>
    <property type="molecule type" value="Genomic_DNA"/>
</dbReference>
<dbReference type="InterPro" id="IPR027417">
    <property type="entry name" value="P-loop_NTPase"/>
</dbReference>
<reference evidence="2 3" key="1">
    <citation type="journal article" date="2012" name="J. Bacteriol.">
        <title>Genome of Bacillus macauensis ZFHKF-1, a Long-Chain-Forming Bacterium.</title>
        <authorList>
            <person name="Cai L."/>
            <person name="Zhang T."/>
        </authorList>
    </citation>
    <scope>NUCLEOTIDE SEQUENCE [LARGE SCALE GENOMIC DNA]</scope>
    <source>
        <strain evidence="2 3">ZFHKF-1</strain>
    </source>
</reference>
<dbReference type="InterPro" id="IPR050168">
    <property type="entry name" value="AAA_ATPase_domain"/>
</dbReference>
<dbReference type="RefSeq" id="WP_007201521.1">
    <property type="nucleotide sequence ID" value="NZ_AKKV01000023.1"/>
</dbReference>
<sequence length="270" mass="31842">MEYEEHLEEPYGQEYVKRELFYDFTAQRYNHHSMGVSVMMQGTLLYGPDGCRPELLARRVALETSSYFATLDISRVLNEMDEAKNIIMTFFQEAQAQSQSILYIDHLDELLPVEGNCSYDQQVVLYYLQTAWQSLEIKDHIYVIGFTTRPWDLDYELRSHTFFHPLVFMPPPNTKERQTLIHTALHSEVNQPFLDLFNQYSASFTNDDLHKIITTARSKKSDKLSFQETLYEAMIAMKSSTLQWFAFAKQRVVFHKEYQNIHAYILEELL</sequence>
<accession>I8AJV1</accession>